<comment type="caution">
    <text evidence="1">The sequence shown here is derived from an EMBL/GenBank/DDBJ whole genome shotgun (WGS) entry which is preliminary data.</text>
</comment>
<proteinExistence type="predicted"/>
<dbReference type="RefSeq" id="WP_211855119.1">
    <property type="nucleotide sequence ID" value="NZ_JAAGBB010000033.1"/>
</dbReference>
<accession>A0ABS5F436</accession>
<evidence type="ECO:0000313" key="2">
    <source>
        <dbReference type="Proteomes" id="UP001196870"/>
    </source>
</evidence>
<name>A0ABS5F436_9PROT</name>
<dbReference type="Proteomes" id="UP001196870">
    <property type="component" value="Unassembled WGS sequence"/>
</dbReference>
<dbReference type="EMBL" id="JAAGBB010000033">
    <property type="protein sequence ID" value="MBR0667341.1"/>
    <property type="molecule type" value="Genomic_DNA"/>
</dbReference>
<protein>
    <submittedName>
        <fullName evidence="1">Uncharacterized protein</fullName>
    </submittedName>
</protein>
<gene>
    <name evidence="1" type="ORF">GXW71_23490</name>
</gene>
<evidence type="ECO:0000313" key="1">
    <source>
        <dbReference type="EMBL" id="MBR0667341.1"/>
    </source>
</evidence>
<keyword evidence="2" id="KW-1185">Reference proteome</keyword>
<reference evidence="2" key="1">
    <citation type="journal article" date="2021" name="Syst. Appl. Microbiol.">
        <title>Roseomonas hellenica sp. nov., isolated from roots of wild-growing Alkanna tinctoria.</title>
        <authorList>
            <person name="Rat A."/>
            <person name="Naranjo H.D."/>
            <person name="Lebbe L."/>
            <person name="Cnockaert M."/>
            <person name="Krigas N."/>
            <person name="Grigoriadou K."/>
            <person name="Maloupa E."/>
            <person name="Willems A."/>
        </authorList>
    </citation>
    <scope>NUCLEOTIDE SEQUENCE [LARGE SCALE GENOMIC DNA]</scope>
    <source>
        <strain evidence="2">LMG 31523</strain>
    </source>
</reference>
<organism evidence="1 2">
    <name type="scientific">Plastoroseomonas hellenica</name>
    <dbReference type="NCBI Taxonomy" id="2687306"/>
    <lineage>
        <taxon>Bacteria</taxon>
        <taxon>Pseudomonadati</taxon>
        <taxon>Pseudomonadota</taxon>
        <taxon>Alphaproteobacteria</taxon>
        <taxon>Acetobacterales</taxon>
        <taxon>Acetobacteraceae</taxon>
        <taxon>Plastoroseomonas</taxon>
    </lineage>
</organism>
<sequence length="50" mass="5179">MEGRPGWLGWAAAAVVFGIMGGPLSSTHGEAEVSGIADALRAAIRILQMR</sequence>